<reference evidence="2" key="1">
    <citation type="journal article" date="2015" name="Nature">
        <title>Complex archaea that bridge the gap between prokaryotes and eukaryotes.</title>
        <authorList>
            <person name="Spang A."/>
            <person name="Saw J.H."/>
            <person name="Jorgensen S.L."/>
            <person name="Zaremba-Niedzwiedzka K."/>
            <person name="Martijn J."/>
            <person name="Lind A.E."/>
            <person name="van Eijk R."/>
            <person name="Schleper C."/>
            <person name="Guy L."/>
            <person name="Ettema T.J."/>
        </authorList>
    </citation>
    <scope>NUCLEOTIDE SEQUENCE</scope>
</reference>
<dbReference type="InterPro" id="IPR011032">
    <property type="entry name" value="GroES-like_sf"/>
</dbReference>
<protein>
    <recommendedName>
        <fullName evidence="3">10 kDa chaperonin</fullName>
    </recommendedName>
</protein>
<gene>
    <name evidence="2" type="ORF">LCGC14_0594370</name>
</gene>
<dbReference type="SMART" id="SM00883">
    <property type="entry name" value="Cpn10"/>
    <property type="match status" value="1"/>
</dbReference>
<keyword evidence="1" id="KW-0143">Chaperone</keyword>
<name>A0A0F9RCI1_9ZZZZ</name>
<dbReference type="CDD" id="cd00320">
    <property type="entry name" value="cpn10"/>
    <property type="match status" value="1"/>
</dbReference>
<dbReference type="InterPro" id="IPR037124">
    <property type="entry name" value="Chaperonin_GroES_sf"/>
</dbReference>
<dbReference type="GO" id="GO:0044183">
    <property type="term" value="F:protein folding chaperone"/>
    <property type="evidence" value="ECO:0007669"/>
    <property type="project" value="InterPro"/>
</dbReference>
<organism evidence="2">
    <name type="scientific">marine sediment metagenome</name>
    <dbReference type="NCBI Taxonomy" id="412755"/>
    <lineage>
        <taxon>unclassified sequences</taxon>
        <taxon>metagenomes</taxon>
        <taxon>ecological metagenomes</taxon>
    </lineage>
</organism>
<accession>A0A0F9RCI1</accession>
<dbReference type="EMBL" id="LAZR01000936">
    <property type="protein sequence ID" value="KKN54255.1"/>
    <property type="molecule type" value="Genomic_DNA"/>
</dbReference>
<dbReference type="InterPro" id="IPR020818">
    <property type="entry name" value="Chaperonin_GroES"/>
</dbReference>
<dbReference type="Gene3D" id="2.30.33.40">
    <property type="entry name" value="GroES chaperonin"/>
    <property type="match status" value="1"/>
</dbReference>
<dbReference type="GO" id="GO:0005524">
    <property type="term" value="F:ATP binding"/>
    <property type="evidence" value="ECO:0007669"/>
    <property type="project" value="InterPro"/>
</dbReference>
<proteinExistence type="predicted"/>
<evidence type="ECO:0008006" key="3">
    <source>
        <dbReference type="Google" id="ProtNLM"/>
    </source>
</evidence>
<evidence type="ECO:0000313" key="2">
    <source>
        <dbReference type="EMBL" id="KKN54255.1"/>
    </source>
</evidence>
<comment type="caution">
    <text evidence="2">The sequence shown here is derived from an EMBL/GenBank/DDBJ whole genome shotgun (WGS) entry which is preliminary data.</text>
</comment>
<evidence type="ECO:0000256" key="1">
    <source>
        <dbReference type="ARBA" id="ARBA00023186"/>
    </source>
</evidence>
<dbReference type="AlphaFoldDB" id="A0A0F9RCI1"/>
<sequence length="198" mass="21700">MDLKQQKKMAKQVGLITRTCEHRSQCIVLCVAGGPVPRVLECVYWADHLKKEASSIERRKNPTIIYEFNLGENKMANPKVGLTKNRVPMPLGDIIVVKPHVEEVSSGGILLVPQHVEKGMKKSNDPRHQVCQGEVLACGPGVFTDTGAQIPIPLEAGDMIIYMSAGIIGYDLDGEKYHLITVAGLLARLEDGPFTNSE</sequence>
<dbReference type="SUPFAM" id="SSF50129">
    <property type="entry name" value="GroES-like"/>
    <property type="match status" value="1"/>
</dbReference>
<dbReference type="Pfam" id="PF00166">
    <property type="entry name" value="Cpn10"/>
    <property type="match status" value="1"/>
</dbReference>